<dbReference type="Gene3D" id="2.40.160.50">
    <property type="entry name" value="membrane protein fhac: a member of the omp85/tpsb transporter family"/>
    <property type="match status" value="1"/>
</dbReference>
<accession>A0A0F9MCZ5</accession>
<dbReference type="GO" id="GO:0008320">
    <property type="term" value="F:protein transmembrane transporter activity"/>
    <property type="evidence" value="ECO:0007669"/>
    <property type="project" value="TreeGrafter"/>
</dbReference>
<dbReference type="PANTHER" id="PTHR34597">
    <property type="entry name" value="SLR1661 PROTEIN"/>
    <property type="match status" value="1"/>
</dbReference>
<dbReference type="GO" id="GO:0046819">
    <property type="term" value="P:protein secretion by the type V secretion system"/>
    <property type="evidence" value="ECO:0007669"/>
    <property type="project" value="TreeGrafter"/>
</dbReference>
<reference evidence="2" key="1">
    <citation type="journal article" date="2015" name="Nature">
        <title>Complex archaea that bridge the gap between prokaryotes and eukaryotes.</title>
        <authorList>
            <person name="Spang A."/>
            <person name="Saw J.H."/>
            <person name="Jorgensen S.L."/>
            <person name="Zaremba-Niedzwiedzka K."/>
            <person name="Martijn J."/>
            <person name="Lind A.E."/>
            <person name="van Eijk R."/>
            <person name="Schleper C."/>
            <person name="Guy L."/>
            <person name="Ettema T.J."/>
        </authorList>
    </citation>
    <scope>NUCLEOTIDE SEQUENCE</scope>
</reference>
<dbReference type="Pfam" id="PF03865">
    <property type="entry name" value="ShlB"/>
    <property type="match status" value="1"/>
</dbReference>
<organism evidence="2">
    <name type="scientific">marine sediment metagenome</name>
    <dbReference type="NCBI Taxonomy" id="412755"/>
    <lineage>
        <taxon>unclassified sequences</taxon>
        <taxon>metagenomes</taxon>
        <taxon>ecological metagenomes</taxon>
    </lineage>
</organism>
<evidence type="ECO:0000259" key="1">
    <source>
        <dbReference type="Pfam" id="PF03865"/>
    </source>
</evidence>
<evidence type="ECO:0000313" key="2">
    <source>
        <dbReference type="EMBL" id="KKM67072.1"/>
    </source>
</evidence>
<dbReference type="PANTHER" id="PTHR34597:SF3">
    <property type="entry name" value="OUTER MEMBRANE TRANSPORTER CDIB"/>
    <property type="match status" value="1"/>
</dbReference>
<dbReference type="EMBL" id="LAZR01010414">
    <property type="protein sequence ID" value="KKM67072.1"/>
    <property type="molecule type" value="Genomic_DNA"/>
</dbReference>
<dbReference type="AlphaFoldDB" id="A0A0F9MCZ5"/>
<proteinExistence type="predicted"/>
<gene>
    <name evidence="2" type="ORF">LCGC14_1474850</name>
</gene>
<dbReference type="GO" id="GO:0098046">
    <property type="term" value="C:type V protein secretion system complex"/>
    <property type="evidence" value="ECO:0007669"/>
    <property type="project" value="TreeGrafter"/>
</dbReference>
<name>A0A0F9MCZ5_9ZZZZ</name>
<dbReference type="InterPro" id="IPR051544">
    <property type="entry name" value="TPS_OM_transporter"/>
</dbReference>
<feature type="domain" description="Haemolysin activator HlyB C-terminal" evidence="1">
    <location>
        <begin position="132"/>
        <end position="429"/>
    </location>
</feature>
<protein>
    <recommendedName>
        <fullName evidence="1">Haemolysin activator HlyB C-terminal domain-containing protein</fullName>
    </recommendedName>
</protein>
<comment type="caution">
    <text evidence="2">The sequence shown here is derived from an EMBL/GenBank/DDBJ whole genome shotgun (WGS) entry which is preliminary data.</text>
</comment>
<dbReference type="InterPro" id="IPR005565">
    <property type="entry name" value="Hemolysn_activator_HlyB_C"/>
</dbReference>
<sequence>MKELNVGAAQNSSIFEKSNQNLFEAEIFLESKEINKLFYFNPFNNQTPSRVATFKLDNLSTDPNITSQKKITDIIVANNKYTNSDLLKKRLKTKSGDFINQQKLQKHLNFINLNPFRNVNLVLQPKGRNNYDVELITKDQYPFRFYVGTDDSGINAIGRSRSYTGFNLNRAFFVDSVLSYQFTTSYDTNEFKDHTAQAIFYLPWENVITMSGNFSKFEPDPTMPSLTIDDRFRLDTSFRYDICLPLIKNISQDLILGFDFKRANTNLPYSNIVTPFDPTINVSQAMLSYSLNFENKFYQTKFIFEQYFSLGNLLPDQETLKYDQYRRFAQNNYMYSRAYFSNLFKLPNDFFISLIFRGQISNSNLLSSEALAIGGYNSVRGYFENELLADEGLILNAEIRTQNISLIPNKNIKDSLQFILFFDYGLASIYETLLFEEKNRSLIGYGPAIRYEINPYFIARLDWGIKGVQDPEYGKNDSLLHFSVNFSY</sequence>